<dbReference type="Proteomes" id="UP000038802">
    <property type="component" value="Unassembled WGS sequence"/>
</dbReference>
<evidence type="ECO:0000313" key="8">
    <source>
        <dbReference type="Proteomes" id="UP000045842"/>
    </source>
</evidence>
<evidence type="ECO:0000313" key="2">
    <source>
        <dbReference type="EMBL" id="CKT31289.1"/>
    </source>
</evidence>
<protein>
    <submittedName>
        <fullName evidence="5">Uncharacterized protein</fullName>
    </submittedName>
</protein>
<reference evidence="6 7" key="1">
    <citation type="submission" date="2015-03" db="EMBL/GenBank/DDBJ databases">
        <authorList>
            <consortium name="Pathogen Informatics"/>
        </authorList>
    </citation>
    <scope>NUCLEOTIDE SEQUENCE [LARGE SCALE GENOMIC DNA]</scope>
    <source>
        <strain evidence="2 9">Bir 172</strain>
        <strain evidence="3 7">D00501624</strain>
        <strain evidence="4 8">G09801536</strain>
        <strain evidence="6">K00500041</strain>
    </source>
</reference>
<proteinExistence type="predicted"/>
<evidence type="ECO:0000313" key="7">
    <source>
        <dbReference type="Proteomes" id="UP000039217"/>
    </source>
</evidence>
<sequence length="149" mass="16975">MSAFDQHPLRPQRMQGFGRRTLRLGVDYLDIYQQARLVKVGGQQRRQREQLTAKRIQGRRCQQRVSVHGCAYRVDDERNGQLEPTPGRGHGRNDARRGQHPGLGGLNADVGDDRLDLAGHHIVGNFMNILDSQRVLYGNRRDCDARVHS</sequence>
<evidence type="ECO:0000313" key="9">
    <source>
        <dbReference type="Proteomes" id="UP000048948"/>
    </source>
</evidence>
<evidence type="ECO:0000313" key="4">
    <source>
        <dbReference type="EMBL" id="COV87925.1"/>
    </source>
</evidence>
<dbReference type="EMBL" id="CSAE01000380">
    <property type="protein sequence ID" value="COW20301.1"/>
    <property type="molecule type" value="Genomic_DNA"/>
</dbReference>
<evidence type="ECO:0000313" key="6">
    <source>
        <dbReference type="Proteomes" id="UP000038802"/>
    </source>
</evidence>
<evidence type="ECO:0000256" key="1">
    <source>
        <dbReference type="SAM" id="MobiDB-lite"/>
    </source>
</evidence>
<dbReference type="AlphaFoldDB" id="A0A0T9EPY2"/>
<dbReference type="Proteomes" id="UP000048948">
    <property type="component" value="Unassembled WGS sequence"/>
</dbReference>
<name>A0A0T9EPY2_MYCTX</name>
<feature type="region of interest" description="Disordered" evidence="1">
    <location>
        <begin position="76"/>
        <end position="105"/>
    </location>
</feature>
<dbReference type="EMBL" id="CSAD01000379">
    <property type="protein sequence ID" value="COV87925.1"/>
    <property type="molecule type" value="Genomic_DNA"/>
</dbReference>
<dbReference type="Proteomes" id="UP000045842">
    <property type="component" value="Unassembled WGS sequence"/>
</dbReference>
<organism evidence="5 6">
    <name type="scientific">Mycobacterium tuberculosis</name>
    <dbReference type="NCBI Taxonomy" id="1773"/>
    <lineage>
        <taxon>Bacteria</taxon>
        <taxon>Bacillati</taxon>
        <taxon>Actinomycetota</taxon>
        <taxon>Actinomycetes</taxon>
        <taxon>Mycobacteriales</taxon>
        <taxon>Mycobacteriaceae</taxon>
        <taxon>Mycobacterium</taxon>
        <taxon>Mycobacterium tuberculosis complex</taxon>
    </lineage>
</organism>
<gene>
    <name evidence="3" type="ORF">ERS007661_02726</name>
    <name evidence="4" type="ORF">ERS007679_02633</name>
    <name evidence="5" type="ORF">ERS007703_03047</name>
    <name evidence="2" type="ORF">ERS027646_03329</name>
</gene>
<evidence type="ECO:0000313" key="3">
    <source>
        <dbReference type="EMBL" id="CNV57189.1"/>
    </source>
</evidence>
<accession>A0A0T9EPY2</accession>
<evidence type="ECO:0000313" key="5">
    <source>
        <dbReference type="EMBL" id="COW20301.1"/>
    </source>
</evidence>
<reference evidence="5" key="2">
    <citation type="submission" date="2015-03" db="EMBL/GenBank/DDBJ databases">
        <authorList>
            <person name="Murphy D."/>
        </authorList>
    </citation>
    <scope>NUCLEOTIDE SEQUENCE [LARGE SCALE GENOMIC DNA]</scope>
    <source>
        <strain evidence="5">K00500041</strain>
    </source>
</reference>
<dbReference type="EMBL" id="CNGE01000765">
    <property type="protein sequence ID" value="CKT31289.1"/>
    <property type="molecule type" value="Genomic_DNA"/>
</dbReference>
<dbReference type="Proteomes" id="UP000039217">
    <property type="component" value="Unassembled WGS sequence"/>
</dbReference>
<dbReference type="EMBL" id="CQQC01001018">
    <property type="protein sequence ID" value="CNV57189.1"/>
    <property type="molecule type" value="Genomic_DNA"/>
</dbReference>